<organism evidence="1 2">
    <name type="scientific">Phyllobacterium sophorae</name>
    <dbReference type="NCBI Taxonomy" id="1520277"/>
    <lineage>
        <taxon>Bacteria</taxon>
        <taxon>Pseudomonadati</taxon>
        <taxon>Pseudomonadota</taxon>
        <taxon>Alphaproteobacteria</taxon>
        <taxon>Hyphomicrobiales</taxon>
        <taxon>Phyllobacteriaceae</taxon>
        <taxon>Phyllobacterium</taxon>
    </lineage>
</organism>
<comment type="caution">
    <text evidence="1">The sequence shown here is derived from an EMBL/GenBank/DDBJ whole genome shotgun (WGS) entry which is preliminary data.</text>
</comment>
<name>A0A2P7B668_9HYPH</name>
<gene>
    <name evidence="1" type="ORF">CU103_21735</name>
</gene>
<dbReference type="Proteomes" id="UP000241764">
    <property type="component" value="Unassembled WGS sequence"/>
</dbReference>
<sequence>MTRVALLERLKELQGMPKFQKRDICTVSAFLPMDALAKHVALCEEAVGVKPDATQRQPNSYPSAC</sequence>
<protein>
    <submittedName>
        <fullName evidence="1">Uncharacterized protein</fullName>
    </submittedName>
</protein>
<proteinExistence type="predicted"/>
<evidence type="ECO:0000313" key="1">
    <source>
        <dbReference type="EMBL" id="PSH61939.1"/>
    </source>
</evidence>
<keyword evidence="2" id="KW-1185">Reference proteome</keyword>
<dbReference type="AlphaFoldDB" id="A0A2P7B668"/>
<dbReference type="RefSeq" id="WP_106666112.1">
    <property type="nucleotide sequence ID" value="NZ_PGGM01000011.1"/>
</dbReference>
<accession>A0A2P7B668</accession>
<evidence type="ECO:0000313" key="2">
    <source>
        <dbReference type="Proteomes" id="UP000241764"/>
    </source>
</evidence>
<reference evidence="2" key="1">
    <citation type="submission" date="2017-11" db="EMBL/GenBank/DDBJ databases">
        <authorList>
            <person name="Kuznetsova I."/>
            <person name="Sazanova A."/>
            <person name="Chirak E."/>
            <person name="Safronova V."/>
            <person name="Willems A."/>
        </authorList>
    </citation>
    <scope>NUCLEOTIDE SEQUENCE [LARGE SCALE GENOMIC DNA]</scope>
    <source>
        <strain evidence="2">CCBAU 03422</strain>
    </source>
</reference>
<dbReference type="OrthoDB" id="8088613at2"/>
<dbReference type="EMBL" id="PGGM01000011">
    <property type="protein sequence ID" value="PSH61939.1"/>
    <property type="molecule type" value="Genomic_DNA"/>
</dbReference>